<dbReference type="Proteomes" id="UP000822688">
    <property type="component" value="Chromosome 1"/>
</dbReference>
<dbReference type="AlphaFoldDB" id="A0A8T0J425"/>
<accession>A0A8T0J425</accession>
<protein>
    <submittedName>
        <fullName evidence="1">Uncharacterized protein</fullName>
    </submittedName>
</protein>
<comment type="caution">
    <text evidence="1">The sequence shown here is derived from an EMBL/GenBank/DDBJ whole genome shotgun (WGS) entry which is preliminary data.</text>
</comment>
<sequence length="68" mass="7646">MLLISSSSRLISLGFKLCLIALHDPWGHVTRGLPQLCCCAGVGRWVDSIRVRLERDLFSLVHAGRRCR</sequence>
<gene>
    <name evidence="1" type="ORF">KC19_1G093000</name>
</gene>
<evidence type="ECO:0000313" key="2">
    <source>
        <dbReference type="Proteomes" id="UP000822688"/>
    </source>
</evidence>
<organism evidence="1 2">
    <name type="scientific">Ceratodon purpureus</name>
    <name type="common">Fire moss</name>
    <name type="synonym">Dicranum purpureum</name>
    <dbReference type="NCBI Taxonomy" id="3225"/>
    <lineage>
        <taxon>Eukaryota</taxon>
        <taxon>Viridiplantae</taxon>
        <taxon>Streptophyta</taxon>
        <taxon>Embryophyta</taxon>
        <taxon>Bryophyta</taxon>
        <taxon>Bryophytina</taxon>
        <taxon>Bryopsida</taxon>
        <taxon>Dicranidae</taxon>
        <taxon>Pseudoditrichales</taxon>
        <taxon>Ditrichaceae</taxon>
        <taxon>Ceratodon</taxon>
    </lineage>
</organism>
<evidence type="ECO:0000313" key="1">
    <source>
        <dbReference type="EMBL" id="KAG0590357.1"/>
    </source>
</evidence>
<dbReference type="EMBL" id="CM026421">
    <property type="protein sequence ID" value="KAG0590357.1"/>
    <property type="molecule type" value="Genomic_DNA"/>
</dbReference>
<reference evidence="1" key="1">
    <citation type="submission" date="2020-06" db="EMBL/GenBank/DDBJ databases">
        <title>WGS assembly of Ceratodon purpureus strain R40.</title>
        <authorList>
            <person name="Carey S.B."/>
            <person name="Jenkins J."/>
            <person name="Shu S."/>
            <person name="Lovell J.T."/>
            <person name="Sreedasyam A."/>
            <person name="Maumus F."/>
            <person name="Tiley G.P."/>
            <person name="Fernandez-Pozo N."/>
            <person name="Barry K."/>
            <person name="Chen C."/>
            <person name="Wang M."/>
            <person name="Lipzen A."/>
            <person name="Daum C."/>
            <person name="Saski C.A."/>
            <person name="Payton A.C."/>
            <person name="Mcbreen J.C."/>
            <person name="Conrad R.E."/>
            <person name="Kollar L.M."/>
            <person name="Olsson S."/>
            <person name="Huttunen S."/>
            <person name="Landis J.B."/>
            <person name="Wickett N.J."/>
            <person name="Johnson M.G."/>
            <person name="Rensing S.A."/>
            <person name="Grimwood J."/>
            <person name="Schmutz J."/>
            <person name="Mcdaniel S.F."/>
        </authorList>
    </citation>
    <scope>NUCLEOTIDE SEQUENCE</scope>
    <source>
        <strain evidence="1">R40</strain>
    </source>
</reference>
<proteinExistence type="predicted"/>
<name>A0A8T0J425_CERPU</name>
<keyword evidence="2" id="KW-1185">Reference proteome</keyword>